<evidence type="ECO:0000256" key="2">
    <source>
        <dbReference type="SAM" id="MobiDB-lite"/>
    </source>
</evidence>
<reference evidence="4" key="1">
    <citation type="journal article" date="2019" name="Int. J. Syst. Evol. Microbiol.">
        <title>The Global Catalogue of Microorganisms (GCM) 10K type strain sequencing project: providing services to taxonomists for standard genome sequencing and annotation.</title>
        <authorList>
            <consortium name="The Broad Institute Genomics Platform"/>
            <consortium name="The Broad Institute Genome Sequencing Center for Infectious Disease"/>
            <person name="Wu L."/>
            <person name="Ma J."/>
        </authorList>
    </citation>
    <scope>NUCLEOTIDE SEQUENCE [LARGE SCALE GENOMIC DNA]</scope>
    <source>
        <strain evidence="4">CGMCC 4.7645</strain>
    </source>
</reference>
<dbReference type="InterPro" id="IPR001128">
    <property type="entry name" value="Cyt_P450"/>
</dbReference>
<accession>A0ABW5FRB2</accession>
<proteinExistence type="inferred from homology"/>
<evidence type="ECO:0000313" key="3">
    <source>
        <dbReference type="EMBL" id="MFD2417154.1"/>
    </source>
</evidence>
<dbReference type="PRINTS" id="PR00359">
    <property type="entry name" value="BP450"/>
</dbReference>
<dbReference type="PANTHER" id="PTHR46696:SF1">
    <property type="entry name" value="CYTOCHROME P450 YJIB-RELATED"/>
    <property type="match status" value="1"/>
</dbReference>
<dbReference type="SUPFAM" id="SSF48264">
    <property type="entry name" value="Cytochrome P450"/>
    <property type="match status" value="1"/>
</dbReference>
<keyword evidence="4" id="KW-1185">Reference proteome</keyword>
<dbReference type="EMBL" id="JBHUKR010000006">
    <property type="protein sequence ID" value="MFD2417154.1"/>
    <property type="molecule type" value="Genomic_DNA"/>
</dbReference>
<gene>
    <name evidence="3" type="ORF">ACFSXZ_12545</name>
</gene>
<feature type="region of interest" description="Disordered" evidence="2">
    <location>
        <begin position="59"/>
        <end position="97"/>
    </location>
</feature>
<feature type="compositionally biased region" description="Basic and acidic residues" evidence="2">
    <location>
        <begin position="68"/>
        <end position="81"/>
    </location>
</feature>
<protein>
    <submittedName>
        <fullName evidence="3">Cytochrome P450</fullName>
    </submittedName>
</protein>
<dbReference type="Gene3D" id="1.10.630.10">
    <property type="entry name" value="Cytochrome P450"/>
    <property type="match status" value="1"/>
</dbReference>
<name>A0ABW5FRB2_9PSEU</name>
<comment type="caution">
    <text evidence="3">The sequence shown here is derived from an EMBL/GenBank/DDBJ whole genome shotgun (WGS) entry which is preliminary data.</text>
</comment>
<dbReference type="PANTHER" id="PTHR46696">
    <property type="entry name" value="P450, PUTATIVE (EUROFUNG)-RELATED"/>
    <property type="match status" value="1"/>
</dbReference>
<organism evidence="3 4">
    <name type="scientific">Amycolatopsis pigmentata</name>
    <dbReference type="NCBI Taxonomy" id="450801"/>
    <lineage>
        <taxon>Bacteria</taxon>
        <taxon>Bacillati</taxon>
        <taxon>Actinomycetota</taxon>
        <taxon>Actinomycetes</taxon>
        <taxon>Pseudonocardiales</taxon>
        <taxon>Pseudonocardiaceae</taxon>
        <taxon>Amycolatopsis</taxon>
    </lineage>
</organism>
<dbReference type="Proteomes" id="UP001597417">
    <property type="component" value="Unassembled WGS sequence"/>
</dbReference>
<comment type="similarity">
    <text evidence="1">Belongs to the cytochrome P450 family.</text>
</comment>
<dbReference type="RefSeq" id="WP_378264594.1">
    <property type="nucleotide sequence ID" value="NZ_JBHUKR010000006.1"/>
</dbReference>
<evidence type="ECO:0000313" key="4">
    <source>
        <dbReference type="Proteomes" id="UP001597417"/>
    </source>
</evidence>
<dbReference type="Pfam" id="PF00067">
    <property type="entry name" value="p450"/>
    <property type="match status" value="1"/>
</dbReference>
<sequence>MTTIERLSETELFENIFKPENRSDPYPFYRQLRRQPVSRIEDGRWVITRHRDIAQLLRDPRVGVSKPDPSDPRRQTIRKPDGSPFEGPFLNQDPPGHDELRAVVTDEFIPRVMTIRGHLEELVSAHLAPFVTGQAGELDVVNDLAYPLPVTVICELLGVPREDEAIFGDFARRLTRGLDPAETQTDEDLRELAIARGEMTAYCAGLFDFRRENPDDGLLCALMNRLDLFDLHATVQLLLIAGHETTVNLITNGTLTLMRNPSAMARLREDPDLAIPLVEEVLRYEPPVQMTTRRALADIDLGGVTITQGSRMFLMLAAGNRDETVFADPDRFVPDRESNPHLAYGGGVHYCVGATLARAEAQIALTALARRMRAPALVADPPPYRENAILRGPEHLPVAFERMSA</sequence>
<dbReference type="CDD" id="cd20625">
    <property type="entry name" value="CYP164-like"/>
    <property type="match status" value="1"/>
</dbReference>
<dbReference type="InterPro" id="IPR002397">
    <property type="entry name" value="Cyt_P450_B"/>
</dbReference>
<dbReference type="InterPro" id="IPR036396">
    <property type="entry name" value="Cyt_P450_sf"/>
</dbReference>
<dbReference type="PRINTS" id="PR00385">
    <property type="entry name" value="P450"/>
</dbReference>
<evidence type="ECO:0000256" key="1">
    <source>
        <dbReference type="ARBA" id="ARBA00010617"/>
    </source>
</evidence>